<gene>
    <name evidence="1" type="ORF">EXN22_06155</name>
</gene>
<sequence length="164" mass="18930">MNIPHMQSFLARLICITPEHFGWVGVSETTHSLSGTDLASSGWLQIQNMGAQVAGIQFRFDYLQTKGDRIHYQVSCASDVEGYQGRKMNISRNGYLGFYREQDAPLWKIERLNEQSGAQRERFHLRDKDGYRVCNHRSDDGWHYLNVRKGQVLTFGLRHVQILA</sequence>
<dbReference type="Proteomes" id="UP000291130">
    <property type="component" value="Chromosome"/>
</dbReference>
<dbReference type="KEGG" id="ptk:EXN22_06155"/>
<organism evidence="1 2">
    <name type="scientific">Pseudomonas tructae</name>
    <dbReference type="NCBI Taxonomy" id="2518644"/>
    <lineage>
        <taxon>Bacteria</taxon>
        <taxon>Pseudomonadati</taxon>
        <taxon>Pseudomonadota</taxon>
        <taxon>Gammaproteobacteria</taxon>
        <taxon>Pseudomonadales</taxon>
        <taxon>Pseudomonadaceae</taxon>
        <taxon>Pseudomonas</taxon>
    </lineage>
</organism>
<proteinExistence type="predicted"/>
<evidence type="ECO:0000313" key="2">
    <source>
        <dbReference type="Proteomes" id="UP000291130"/>
    </source>
</evidence>
<dbReference type="RefSeq" id="WP_130263222.1">
    <property type="nucleotide sequence ID" value="NZ_CP035952.1"/>
</dbReference>
<dbReference type="OrthoDB" id="6937196at2"/>
<keyword evidence="2" id="KW-1185">Reference proteome</keyword>
<name>A0A411MF38_9PSED</name>
<reference evidence="1 2" key="1">
    <citation type="submission" date="2019-02" db="EMBL/GenBank/DDBJ databases">
        <title>Complete genome sequence of Pseudomonas sp. SNU WT1 isolated from rainbow trout.</title>
        <authorList>
            <person name="Oh W.T."/>
            <person name="Park S.C."/>
        </authorList>
    </citation>
    <scope>NUCLEOTIDE SEQUENCE [LARGE SCALE GENOMIC DNA]</scope>
    <source>
        <strain evidence="1 2">SNU WT1</strain>
    </source>
</reference>
<dbReference type="AlphaFoldDB" id="A0A411MF38"/>
<protein>
    <submittedName>
        <fullName evidence="1">Uncharacterized protein</fullName>
    </submittedName>
</protein>
<evidence type="ECO:0000313" key="1">
    <source>
        <dbReference type="EMBL" id="QBF25289.1"/>
    </source>
</evidence>
<dbReference type="EMBL" id="CP035952">
    <property type="protein sequence ID" value="QBF25289.1"/>
    <property type="molecule type" value="Genomic_DNA"/>
</dbReference>
<accession>A0A411MF38</accession>